<feature type="region of interest" description="Disordered" evidence="1">
    <location>
        <begin position="321"/>
        <end position="344"/>
    </location>
</feature>
<dbReference type="InterPro" id="IPR013217">
    <property type="entry name" value="Methyltransf_12"/>
</dbReference>
<evidence type="ECO:0000313" key="4">
    <source>
        <dbReference type="EMBL" id="OHV29430.1"/>
    </source>
</evidence>
<dbReference type="EMBL" id="MBLM01000163">
    <property type="protein sequence ID" value="OHV29430.1"/>
    <property type="molecule type" value="Genomic_DNA"/>
</dbReference>
<dbReference type="SUPFAM" id="SSF46785">
    <property type="entry name" value="Winged helix' DNA-binding domain"/>
    <property type="match status" value="1"/>
</dbReference>
<organism evidence="4 5">
    <name type="scientific">Parafrankia colletiae</name>
    <dbReference type="NCBI Taxonomy" id="573497"/>
    <lineage>
        <taxon>Bacteria</taxon>
        <taxon>Bacillati</taxon>
        <taxon>Actinomycetota</taxon>
        <taxon>Actinomycetes</taxon>
        <taxon>Frankiales</taxon>
        <taxon>Frankiaceae</taxon>
        <taxon>Parafrankia</taxon>
    </lineage>
</organism>
<dbReference type="PANTHER" id="PTHR45128">
    <property type="entry name" value="METHYLTRANSFERASE TYPE 11"/>
    <property type="match status" value="1"/>
</dbReference>
<reference evidence="5" key="1">
    <citation type="submission" date="2016-07" db="EMBL/GenBank/DDBJ databases">
        <title>Sequence Frankia sp. strain CcI1.17.</title>
        <authorList>
            <person name="Ghodhbane-Gtari F."/>
            <person name="Swanson E."/>
            <person name="Gueddou A."/>
            <person name="Morris K."/>
            <person name="Hezbri K."/>
            <person name="Ktari A."/>
            <person name="Nouioui I."/>
            <person name="Abebe-Akele F."/>
            <person name="Simpson S."/>
            <person name="Thomas K."/>
            <person name="Gtari M."/>
            <person name="Tisa L.S."/>
            <person name="Hurst S."/>
        </authorList>
    </citation>
    <scope>NUCLEOTIDE SEQUENCE [LARGE SCALE GENOMIC DNA]</scope>
    <source>
        <strain evidence="5">Cc1.17</strain>
    </source>
</reference>
<dbReference type="Gene3D" id="3.40.50.150">
    <property type="entry name" value="Vaccinia Virus protein VP39"/>
    <property type="match status" value="1"/>
</dbReference>
<dbReference type="Pfam" id="PF08242">
    <property type="entry name" value="Methyltransf_12"/>
    <property type="match status" value="1"/>
</dbReference>
<gene>
    <name evidence="4" type="ORF">CC117_08340</name>
</gene>
<evidence type="ECO:0000259" key="2">
    <source>
        <dbReference type="Pfam" id="PF08242"/>
    </source>
</evidence>
<evidence type="ECO:0000259" key="3">
    <source>
        <dbReference type="Pfam" id="PF21320"/>
    </source>
</evidence>
<keyword evidence="5" id="KW-1185">Reference proteome</keyword>
<dbReference type="AlphaFoldDB" id="A0A1S1Q667"/>
<evidence type="ECO:0000313" key="5">
    <source>
        <dbReference type="Proteomes" id="UP000179627"/>
    </source>
</evidence>
<evidence type="ECO:0008006" key="6">
    <source>
        <dbReference type="Google" id="ProtNLM"/>
    </source>
</evidence>
<dbReference type="InterPro" id="IPR029063">
    <property type="entry name" value="SAM-dependent_MTases_sf"/>
</dbReference>
<dbReference type="InterPro" id="IPR048711">
    <property type="entry name" value="WHD_Rv2258c"/>
</dbReference>
<accession>A0A1S1Q667</accession>
<feature type="domain" description="S-adenosylmethionine-dependent methyltransferase Rv2258c-like winged HTH" evidence="3">
    <location>
        <begin position="43"/>
        <end position="109"/>
    </location>
</feature>
<dbReference type="InterPro" id="IPR036390">
    <property type="entry name" value="WH_DNA-bd_sf"/>
</dbReference>
<evidence type="ECO:0000256" key="1">
    <source>
        <dbReference type="SAM" id="MobiDB-lite"/>
    </source>
</evidence>
<sequence length="381" mass="39656">MAGPAAPAGNAEAQGGFDLAEVERFAFKIAQDQATATVGALGWLGDRLGLWAALAAAGPVTSGELAARTGLVERYLREWLASQYAAGNLRYDPANEQFHLPAEWAAVLADPNSPAASAGGYESIMGFYAAADRLVDTFRTGGGIEWGSHDPRLYSGVHRYFGPLYRASLVSEWLPALDGIVGRLRSGVKVLDVGCGHGSSTLLMAEAFPSSTFHGVDPHPQSVHAARTAAHRAGVADWTTFAVAPVTGDIGGGYSLICFFDSFHHVRDAVAAAAACYRALAPGGTLMLVEPRAADKVEDNTDVVGQSFYAASTLVCLPDALSQPEPATDSDQATDGDAPGRDALGGMAGPARIAEVLRAGGFGSVRVAAETMVNIVIEARR</sequence>
<protein>
    <recommendedName>
        <fullName evidence="6">Methyltransferase domain-containing protein</fullName>
    </recommendedName>
</protein>
<comment type="caution">
    <text evidence="4">The sequence shown here is derived from an EMBL/GenBank/DDBJ whole genome shotgun (WGS) entry which is preliminary data.</text>
</comment>
<dbReference type="InterPro" id="IPR053173">
    <property type="entry name" value="SAM-binding_MTase"/>
</dbReference>
<proteinExistence type="predicted"/>
<feature type="domain" description="Methyltransferase type 12" evidence="2">
    <location>
        <begin position="191"/>
        <end position="286"/>
    </location>
</feature>
<dbReference type="SUPFAM" id="SSF53335">
    <property type="entry name" value="S-adenosyl-L-methionine-dependent methyltransferases"/>
    <property type="match status" value="1"/>
</dbReference>
<dbReference type="Proteomes" id="UP000179627">
    <property type="component" value="Unassembled WGS sequence"/>
</dbReference>
<dbReference type="Pfam" id="PF21320">
    <property type="entry name" value="WHD_Rv2258c"/>
    <property type="match status" value="1"/>
</dbReference>
<dbReference type="PANTHER" id="PTHR45128:SF2">
    <property type="entry name" value="METHYLTRANSFERASE DOMAIN-CONTAINING PROTEIN"/>
    <property type="match status" value="1"/>
</dbReference>
<name>A0A1S1Q667_9ACTN</name>